<dbReference type="RefSeq" id="WP_118765037.1">
    <property type="nucleotide sequence ID" value="NZ_CABJCF010000003.1"/>
</dbReference>
<dbReference type="Proteomes" id="UP000284731">
    <property type="component" value="Unassembled WGS sequence"/>
</dbReference>
<dbReference type="HAMAP" id="MF_00707">
    <property type="entry name" value="UPF0735"/>
    <property type="match status" value="1"/>
</dbReference>
<dbReference type="NCBIfam" id="NF003361">
    <property type="entry name" value="PRK04435.1"/>
    <property type="match status" value="1"/>
</dbReference>
<evidence type="ECO:0000259" key="2">
    <source>
        <dbReference type="PROSITE" id="PS51671"/>
    </source>
</evidence>
<dbReference type="InterPro" id="IPR045865">
    <property type="entry name" value="ACT-like_dom_sf"/>
</dbReference>
<evidence type="ECO:0000313" key="3">
    <source>
        <dbReference type="EMBL" id="RGT54989.1"/>
    </source>
</evidence>
<dbReference type="EMBL" id="QRWX01000003">
    <property type="protein sequence ID" value="RGT54989.1"/>
    <property type="molecule type" value="Genomic_DNA"/>
</dbReference>
<comment type="caution">
    <text evidence="3">The sequence shown here is derived from an EMBL/GenBank/DDBJ whole genome shotgun (WGS) entry which is preliminary data.</text>
</comment>
<comment type="similarity">
    <text evidence="1">Belongs to the UPF0735 family.</text>
</comment>
<dbReference type="InterPro" id="IPR008310">
    <property type="entry name" value="UPF0735_ACT_dom-cont"/>
</dbReference>
<dbReference type="SUPFAM" id="SSF55021">
    <property type="entry name" value="ACT-like"/>
    <property type="match status" value="1"/>
</dbReference>
<sequence>MQNSDYLIVHKKILPEYFSQVIQARSLLENHEVETVTEAVKKVGISRNTYYRYKDYLFEISDNTTSRTMTISLLLKDESGALTAVLQTLSKAQASVLTISQAIPVDGYATVLISLDISKMENTPDNLLKQLLKHSCVRKAQLDAIA</sequence>
<name>A0A412PD70_9FIRM</name>
<feature type="domain" description="ACT" evidence="2">
    <location>
        <begin position="70"/>
        <end position="145"/>
    </location>
</feature>
<dbReference type="PROSITE" id="PS51671">
    <property type="entry name" value="ACT"/>
    <property type="match status" value="1"/>
</dbReference>
<protein>
    <recommendedName>
        <fullName evidence="1">UPF0735 ACT domain-containing protein DWX20_07415</fullName>
    </recommendedName>
</protein>
<dbReference type="Pfam" id="PF01842">
    <property type="entry name" value="ACT"/>
    <property type="match status" value="1"/>
</dbReference>
<gene>
    <name evidence="3" type="ORF">DWX20_07415</name>
</gene>
<evidence type="ECO:0000313" key="4">
    <source>
        <dbReference type="Proteomes" id="UP000284731"/>
    </source>
</evidence>
<evidence type="ECO:0000256" key="1">
    <source>
        <dbReference type="HAMAP-Rule" id="MF_00707"/>
    </source>
</evidence>
<dbReference type="InterPro" id="IPR002912">
    <property type="entry name" value="ACT_dom"/>
</dbReference>
<dbReference type="AlphaFoldDB" id="A0A412PD70"/>
<accession>A0A412PD70</accession>
<reference evidence="3 4" key="1">
    <citation type="submission" date="2018-08" db="EMBL/GenBank/DDBJ databases">
        <title>A genome reference for cultivated species of the human gut microbiota.</title>
        <authorList>
            <person name="Zou Y."/>
            <person name="Xue W."/>
            <person name="Luo G."/>
        </authorList>
    </citation>
    <scope>NUCLEOTIDE SEQUENCE [LARGE SCALE GENOMIC DNA]</scope>
    <source>
        <strain evidence="3 4">AF18-46</strain>
    </source>
</reference>
<dbReference type="PIRSF" id="PIRSF025624">
    <property type="entry name" value="ACT_PheB"/>
    <property type="match status" value="1"/>
</dbReference>
<proteinExistence type="inferred from homology"/>
<organism evidence="3 4">
    <name type="scientific">Solobacterium moorei</name>
    <dbReference type="NCBI Taxonomy" id="102148"/>
    <lineage>
        <taxon>Bacteria</taxon>
        <taxon>Bacillati</taxon>
        <taxon>Bacillota</taxon>
        <taxon>Erysipelotrichia</taxon>
        <taxon>Erysipelotrichales</taxon>
        <taxon>Erysipelotrichaceae</taxon>
        <taxon>Solobacterium</taxon>
    </lineage>
</organism>